<dbReference type="AlphaFoldDB" id="A0A0A9D5J8"/>
<proteinExistence type="predicted"/>
<reference evidence="1" key="2">
    <citation type="journal article" date="2015" name="Data Brief">
        <title>Shoot transcriptome of the giant reed, Arundo donax.</title>
        <authorList>
            <person name="Barrero R.A."/>
            <person name="Guerrero F.D."/>
            <person name="Moolhuijzen P."/>
            <person name="Goolsby J.A."/>
            <person name="Tidwell J."/>
            <person name="Bellgard S.E."/>
            <person name="Bellgard M.I."/>
        </authorList>
    </citation>
    <scope>NUCLEOTIDE SEQUENCE</scope>
    <source>
        <tissue evidence="1">Shoot tissue taken approximately 20 cm above the soil surface</tissue>
    </source>
</reference>
<accession>A0A0A9D5J8</accession>
<reference evidence="1" key="1">
    <citation type="submission" date="2014-09" db="EMBL/GenBank/DDBJ databases">
        <authorList>
            <person name="Magalhaes I.L.F."/>
            <person name="Oliveira U."/>
            <person name="Santos F.R."/>
            <person name="Vidigal T.H.D.A."/>
            <person name="Brescovit A.D."/>
            <person name="Santos A.J."/>
        </authorList>
    </citation>
    <scope>NUCLEOTIDE SEQUENCE</scope>
    <source>
        <tissue evidence="1">Shoot tissue taken approximately 20 cm above the soil surface</tissue>
    </source>
</reference>
<dbReference type="EMBL" id="GBRH01218888">
    <property type="protein sequence ID" value="JAD79007.1"/>
    <property type="molecule type" value="Transcribed_RNA"/>
</dbReference>
<organism evidence="1">
    <name type="scientific">Arundo donax</name>
    <name type="common">Giant reed</name>
    <name type="synonym">Donax arundinaceus</name>
    <dbReference type="NCBI Taxonomy" id="35708"/>
    <lineage>
        <taxon>Eukaryota</taxon>
        <taxon>Viridiplantae</taxon>
        <taxon>Streptophyta</taxon>
        <taxon>Embryophyta</taxon>
        <taxon>Tracheophyta</taxon>
        <taxon>Spermatophyta</taxon>
        <taxon>Magnoliopsida</taxon>
        <taxon>Liliopsida</taxon>
        <taxon>Poales</taxon>
        <taxon>Poaceae</taxon>
        <taxon>PACMAD clade</taxon>
        <taxon>Arundinoideae</taxon>
        <taxon>Arundineae</taxon>
        <taxon>Arundo</taxon>
    </lineage>
</organism>
<name>A0A0A9D5J8_ARUDO</name>
<sequence>MLLDLFGDRSRRGCFFSFKALPCFSSDGSATTSDFKGLASVDNSLVERFFRCNISGFFFSTSLFFILRSPSFNAPPHDCFPCTFDPLLSCVELRVLKEIFVWEGGLSDMVLVYILFFLSCLEVSASALTNNFKLPVFERHLGHCHFPGGARLRGGSRHSKWYVRGQLSQHSKLPPRSHSTHS</sequence>
<evidence type="ECO:0000313" key="1">
    <source>
        <dbReference type="EMBL" id="JAD79007.1"/>
    </source>
</evidence>
<protein>
    <submittedName>
        <fullName evidence="1">Uncharacterized protein</fullName>
    </submittedName>
</protein>